<keyword evidence="2" id="KW-1185">Reference proteome</keyword>
<dbReference type="InParanoid" id="A0A545AZF9"/>
<organism evidence="1 2">
    <name type="scientific">Cryptosporangium phraense</name>
    <dbReference type="NCBI Taxonomy" id="2593070"/>
    <lineage>
        <taxon>Bacteria</taxon>
        <taxon>Bacillati</taxon>
        <taxon>Actinomycetota</taxon>
        <taxon>Actinomycetes</taxon>
        <taxon>Cryptosporangiales</taxon>
        <taxon>Cryptosporangiaceae</taxon>
        <taxon>Cryptosporangium</taxon>
    </lineage>
</organism>
<dbReference type="AlphaFoldDB" id="A0A545AZF9"/>
<dbReference type="RefSeq" id="WP_142702330.1">
    <property type="nucleotide sequence ID" value="NZ_VIRS01000001.1"/>
</dbReference>
<protein>
    <recommendedName>
        <fullName evidence="3">DUF4062 domain-containing protein</fullName>
    </recommendedName>
</protein>
<gene>
    <name evidence="1" type="ORF">FL583_00050</name>
</gene>
<evidence type="ECO:0000313" key="1">
    <source>
        <dbReference type="EMBL" id="TQS46711.1"/>
    </source>
</evidence>
<sequence length="283" mass="32420">MPRSDLDVVRHEVNRWNLRHSRNYSTTFIVADWYGAVAPDYGRSPQETIDEQIADECDCCLAIFANRLGTPTGLYSSGTVHEINRFRSRDKYVGILHCRRDIDPDEIDHMQAANLRSYLTSITDECLVRTYKDDAELIHLIDLVLTSVMTKENAKIHQQLGHADIATAEAAEVHVRVESSERFRTFASHRSFSSRDWYLVLQNTGKAPAEQVRIELESVSRGEKPWRILGANHDECAAEKIDSGDEIRFHIVATDDSSRRVRCVISWIDRQGTQQIEEQLHLV</sequence>
<evidence type="ECO:0008006" key="3">
    <source>
        <dbReference type="Google" id="ProtNLM"/>
    </source>
</evidence>
<accession>A0A545AZF9</accession>
<dbReference type="Proteomes" id="UP000317982">
    <property type="component" value="Unassembled WGS sequence"/>
</dbReference>
<comment type="caution">
    <text evidence="1">The sequence shown here is derived from an EMBL/GenBank/DDBJ whole genome shotgun (WGS) entry which is preliminary data.</text>
</comment>
<dbReference type="EMBL" id="VIRS01000001">
    <property type="protein sequence ID" value="TQS46711.1"/>
    <property type="molecule type" value="Genomic_DNA"/>
</dbReference>
<proteinExistence type="predicted"/>
<dbReference type="OrthoDB" id="9784936at2"/>
<name>A0A545AZF9_9ACTN</name>
<evidence type="ECO:0000313" key="2">
    <source>
        <dbReference type="Proteomes" id="UP000317982"/>
    </source>
</evidence>
<reference evidence="1 2" key="1">
    <citation type="submission" date="2019-07" db="EMBL/GenBank/DDBJ databases">
        <title>Cryptosporangium phraense sp. nov., isolated from plant litter.</title>
        <authorList>
            <person name="Suriyachadkun C."/>
        </authorList>
    </citation>
    <scope>NUCLEOTIDE SEQUENCE [LARGE SCALE GENOMIC DNA]</scope>
    <source>
        <strain evidence="1 2">A-T 5661</strain>
    </source>
</reference>